<dbReference type="STRING" id="262668.GCA_000931715_00125"/>
<evidence type="ECO:0000313" key="1">
    <source>
        <dbReference type="EMBL" id="ENW02984.1"/>
    </source>
</evidence>
<gene>
    <name evidence="1" type="ORF">F933_03390</name>
</gene>
<dbReference type="RefSeq" id="WP_005063394.1">
    <property type="nucleotide sequence ID" value="NZ_KB849767.1"/>
</dbReference>
<dbReference type="eggNOG" id="ENOG5031CX1">
    <property type="taxonomic scope" value="Bacteria"/>
</dbReference>
<dbReference type="PATRIC" id="fig|1217648.3.peg.3297"/>
<comment type="caution">
    <text evidence="1">The sequence shown here is derived from an EMBL/GenBank/DDBJ whole genome shotgun (WGS) entry which is preliminary data.</text>
</comment>
<dbReference type="GeneID" id="29858302"/>
<sequence length="109" mass="12585">MAAFVFDPETFVSKGHGSDDGDWPVEYRQNISKLREFYPEISHWGDLAIGSAFGSFSQDVLEVNWAEWMLESRDEGFLNYCCWVQTIGSWSYGLDGEKLDQDMVWKSKL</sequence>
<dbReference type="Proteomes" id="UP000017670">
    <property type="component" value="Unassembled WGS sequence"/>
</dbReference>
<reference evidence="1 2" key="1">
    <citation type="submission" date="2013-02" db="EMBL/GenBank/DDBJ databases">
        <title>The Genome Sequence of Acinetobacter beijerinckii CIP 110307.</title>
        <authorList>
            <consortium name="The Broad Institute Genome Sequencing Platform"/>
            <consortium name="The Broad Institute Genome Sequencing Center for Infectious Disease"/>
            <person name="Cerqueira G."/>
            <person name="Feldgarden M."/>
            <person name="Courvalin P."/>
            <person name="Perichon B."/>
            <person name="Grillot-Courvalin C."/>
            <person name="Clermont D."/>
            <person name="Rocha E."/>
            <person name="Yoon E.-J."/>
            <person name="Nemec A."/>
            <person name="Walker B."/>
            <person name="Young S.K."/>
            <person name="Zeng Q."/>
            <person name="Gargeya S."/>
            <person name="Fitzgerald M."/>
            <person name="Haas B."/>
            <person name="Abouelleil A."/>
            <person name="Alvarado L."/>
            <person name="Arachchi H.M."/>
            <person name="Berlin A.M."/>
            <person name="Chapman S.B."/>
            <person name="Dewar J."/>
            <person name="Goldberg J."/>
            <person name="Griggs A."/>
            <person name="Gujja S."/>
            <person name="Hansen M."/>
            <person name="Howarth C."/>
            <person name="Imamovic A."/>
            <person name="Larimer J."/>
            <person name="McCowan C."/>
            <person name="Murphy C."/>
            <person name="Neiman D."/>
            <person name="Pearson M."/>
            <person name="Priest M."/>
            <person name="Roberts A."/>
            <person name="Saif S."/>
            <person name="Shea T."/>
            <person name="Sisk P."/>
            <person name="Sykes S."/>
            <person name="Wortman J."/>
            <person name="Nusbaum C."/>
            <person name="Birren B."/>
        </authorList>
    </citation>
    <scope>NUCLEOTIDE SEQUENCE [LARGE SCALE GENOMIC DNA]</scope>
    <source>
        <strain evidence="1 2">CIP 110307</strain>
    </source>
</reference>
<proteinExistence type="predicted"/>
<protein>
    <submittedName>
        <fullName evidence="1">Uncharacterized protein</fullName>
    </submittedName>
</protein>
<organism evidence="1 2">
    <name type="scientific">Acinetobacter beijerinckii CIP 110307</name>
    <dbReference type="NCBI Taxonomy" id="1217648"/>
    <lineage>
        <taxon>Bacteria</taxon>
        <taxon>Pseudomonadati</taxon>
        <taxon>Pseudomonadota</taxon>
        <taxon>Gammaproteobacteria</taxon>
        <taxon>Moraxellales</taxon>
        <taxon>Moraxellaceae</taxon>
        <taxon>Acinetobacter</taxon>
    </lineage>
</organism>
<dbReference type="EMBL" id="APQL01000013">
    <property type="protein sequence ID" value="ENW02984.1"/>
    <property type="molecule type" value="Genomic_DNA"/>
</dbReference>
<evidence type="ECO:0000313" key="2">
    <source>
        <dbReference type="Proteomes" id="UP000017670"/>
    </source>
</evidence>
<dbReference type="HOGENOM" id="CLU_2156217_0_0_6"/>
<name>N9FDP9_9GAMM</name>
<dbReference type="AlphaFoldDB" id="N9FDP9"/>
<keyword evidence="2" id="KW-1185">Reference proteome</keyword>
<accession>N9FDP9</accession>